<reference evidence="3 4" key="1">
    <citation type="journal article" date="2011" name="Stand. Genomic Sci.">
        <title>Non-contiguous finished genome sequence and contextual data of the filamentous soil bacterium Ktedonobacter racemifer type strain (SOSP1-21).</title>
        <authorList>
            <person name="Chang Y.J."/>
            <person name="Land M."/>
            <person name="Hauser L."/>
            <person name="Chertkov O."/>
            <person name="Del Rio T.G."/>
            <person name="Nolan M."/>
            <person name="Copeland A."/>
            <person name="Tice H."/>
            <person name="Cheng J.F."/>
            <person name="Lucas S."/>
            <person name="Han C."/>
            <person name="Goodwin L."/>
            <person name="Pitluck S."/>
            <person name="Ivanova N."/>
            <person name="Ovchinikova G."/>
            <person name="Pati A."/>
            <person name="Chen A."/>
            <person name="Palaniappan K."/>
            <person name="Mavromatis K."/>
            <person name="Liolios K."/>
            <person name="Brettin T."/>
            <person name="Fiebig A."/>
            <person name="Rohde M."/>
            <person name="Abt B."/>
            <person name="Goker M."/>
            <person name="Detter J.C."/>
            <person name="Woyke T."/>
            <person name="Bristow J."/>
            <person name="Eisen J.A."/>
            <person name="Markowitz V."/>
            <person name="Hugenholtz P."/>
            <person name="Kyrpides N.C."/>
            <person name="Klenk H.P."/>
            <person name="Lapidus A."/>
        </authorList>
    </citation>
    <scope>NUCLEOTIDE SEQUENCE [LARGE SCALE GENOMIC DNA]</scope>
    <source>
        <strain evidence="4">DSM 44963</strain>
    </source>
</reference>
<evidence type="ECO:0000256" key="2">
    <source>
        <dbReference type="SAM" id="Phobius"/>
    </source>
</evidence>
<organism evidence="3 4">
    <name type="scientific">Ktedonobacter racemifer DSM 44963</name>
    <dbReference type="NCBI Taxonomy" id="485913"/>
    <lineage>
        <taxon>Bacteria</taxon>
        <taxon>Bacillati</taxon>
        <taxon>Chloroflexota</taxon>
        <taxon>Ktedonobacteria</taxon>
        <taxon>Ktedonobacterales</taxon>
        <taxon>Ktedonobacteraceae</taxon>
        <taxon>Ktedonobacter</taxon>
    </lineage>
</organism>
<keyword evidence="2" id="KW-0812">Transmembrane</keyword>
<name>D6U8Z3_KTERA</name>
<dbReference type="AlphaFoldDB" id="D6U8Z3"/>
<keyword evidence="4" id="KW-1185">Reference proteome</keyword>
<accession>D6U8Z3</accession>
<sequence>MEKQYHQEDTLAPMLRPGSEGMTPFYRFLIVIAVYMAAIIATCVLCWLAFCYFFNHQLFVSLWDGLVQLWNWLKIFGFILAGLAVLYTAGRIVTSILARLPRAQAVTFDETQNAVIYGTFRARQFAYQRPPVAERRRVKKLVGSKVELAPPSLAMQIATGLLSVGMPDTIHGFELASMTPVRLRSYSSLTIGGTGSGKTRGNAWRNLQRAIVDERGALALVTVCDPHATKGDGIAPLVEGVEGYIRIARTPQEIVSAARDFYTELEARKAGRSAERTGPKSFKPRHIFFDEWAALMDTKAPDYPYSAEDRALFLAVMLGCVREYRGYGGYGHISMQNPKQSNIGDVTLRDDMPLLLVHKVSENTCSFIYPSAIEAEKRKQVLKLKMRQCFIDCRTEEYQATAVLPDIEDDMALDFLALMQDAELAPLPALVSRPPARQLRQASAPGAGQDEMLTLKARADALEQLISMLQGEKLTVPDMPDTPVTPRRTRPLTEQRAEHIYEGGYSAEPIRQDEQRASSARRNTDELDTPGAGQHQAIGREVVLEQLDAMISGKMTAHDFLKWAKANGGRKYTSRRQAIQQLQELGTDIEDEEE</sequence>
<dbReference type="RefSeq" id="WP_007923722.1">
    <property type="nucleotide sequence ID" value="NZ_ADVG01000008.1"/>
</dbReference>
<dbReference type="STRING" id="485913.Krac_0058"/>
<keyword evidence="2" id="KW-1133">Transmembrane helix</keyword>
<proteinExistence type="predicted"/>
<evidence type="ECO:0000313" key="4">
    <source>
        <dbReference type="Proteomes" id="UP000004508"/>
    </source>
</evidence>
<evidence type="ECO:0000256" key="1">
    <source>
        <dbReference type="SAM" id="MobiDB-lite"/>
    </source>
</evidence>
<dbReference type="EMBL" id="ADVG01000008">
    <property type="protein sequence ID" value="EFH79548.1"/>
    <property type="molecule type" value="Genomic_DNA"/>
</dbReference>
<dbReference type="InParanoid" id="D6U8Z3"/>
<comment type="caution">
    <text evidence="3">The sequence shown here is derived from an EMBL/GenBank/DDBJ whole genome shotgun (WGS) entry which is preliminary data.</text>
</comment>
<keyword evidence="2" id="KW-0472">Membrane</keyword>
<feature type="region of interest" description="Disordered" evidence="1">
    <location>
        <begin position="506"/>
        <end position="538"/>
    </location>
</feature>
<dbReference type="Gene3D" id="3.40.50.300">
    <property type="entry name" value="P-loop containing nucleotide triphosphate hydrolases"/>
    <property type="match status" value="1"/>
</dbReference>
<dbReference type="Proteomes" id="UP000004508">
    <property type="component" value="Unassembled WGS sequence"/>
</dbReference>
<feature type="transmembrane region" description="Helical" evidence="2">
    <location>
        <begin position="25"/>
        <end position="55"/>
    </location>
</feature>
<feature type="transmembrane region" description="Helical" evidence="2">
    <location>
        <begin position="75"/>
        <end position="94"/>
    </location>
</feature>
<protein>
    <submittedName>
        <fullName evidence="3">Uncharacterized protein</fullName>
    </submittedName>
</protein>
<dbReference type="InterPro" id="IPR027417">
    <property type="entry name" value="P-loop_NTPase"/>
</dbReference>
<evidence type="ECO:0000313" key="3">
    <source>
        <dbReference type="EMBL" id="EFH79548.1"/>
    </source>
</evidence>
<gene>
    <name evidence="3" type="ORF">Krac_0058</name>
</gene>